<reference evidence="2 3" key="1">
    <citation type="submission" date="2020-02" db="EMBL/GenBank/DDBJ databases">
        <authorList>
            <person name="Ferguson B K."/>
        </authorList>
    </citation>
    <scope>NUCLEOTIDE SEQUENCE [LARGE SCALE GENOMIC DNA]</scope>
</reference>
<feature type="region of interest" description="Disordered" evidence="1">
    <location>
        <begin position="52"/>
        <end position="76"/>
    </location>
</feature>
<organism evidence="2 3">
    <name type="scientific">Nesidiocoris tenuis</name>
    <dbReference type="NCBI Taxonomy" id="355587"/>
    <lineage>
        <taxon>Eukaryota</taxon>
        <taxon>Metazoa</taxon>
        <taxon>Ecdysozoa</taxon>
        <taxon>Arthropoda</taxon>
        <taxon>Hexapoda</taxon>
        <taxon>Insecta</taxon>
        <taxon>Pterygota</taxon>
        <taxon>Neoptera</taxon>
        <taxon>Paraneoptera</taxon>
        <taxon>Hemiptera</taxon>
        <taxon>Heteroptera</taxon>
        <taxon>Panheteroptera</taxon>
        <taxon>Cimicomorpha</taxon>
        <taxon>Miridae</taxon>
        <taxon>Dicyphina</taxon>
        <taxon>Nesidiocoris</taxon>
    </lineage>
</organism>
<keyword evidence="3" id="KW-1185">Reference proteome</keyword>
<evidence type="ECO:0000313" key="3">
    <source>
        <dbReference type="Proteomes" id="UP000479000"/>
    </source>
</evidence>
<dbReference type="OrthoDB" id="10060449at2759"/>
<feature type="non-terminal residue" evidence="2">
    <location>
        <position position="173"/>
    </location>
</feature>
<dbReference type="EMBL" id="CADCXU010018345">
    <property type="protein sequence ID" value="CAB0006743.1"/>
    <property type="molecule type" value="Genomic_DNA"/>
</dbReference>
<dbReference type="Proteomes" id="UP000479000">
    <property type="component" value="Unassembled WGS sequence"/>
</dbReference>
<sequence length="173" mass="18944">MTYNQCWEYLMWLDPVGDINFCRFLKIQVVGFSKFLKIVSTSLQANHGGVRGKLPDGLGDAGEGNENSLRTSGVPFDETDSGGPEIVMNWNLSEFLPEEANVQGHFTTIIATYISTIYQFMAESEPVLGTPMRRQTTASQATQTAPTGVGAHLSTAEFAKNLITGELSQKLFT</sequence>
<evidence type="ECO:0000313" key="2">
    <source>
        <dbReference type="EMBL" id="CAB0006743.1"/>
    </source>
</evidence>
<gene>
    <name evidence="2" type="ORF">NTEN_LOCUS12220</name>
</gene>
<name>A0A6H5GTM9_9HEMI</name>
<evidence type="ECO:0000256" key="1">
    <source>
        <dbReference type="SAM" id="MobiDB-lite"/>
    </source>
</evidence>
<dbReference type="AlphaFoldDB" id="A0A6H5GTM9"/>
<accession>A0A6H5GTM9</accession>
<protein>
    <submittedName>
        <fullName evidence="2">Uncharacterized protein</fullName>
    </submittedName>
</protein>
<proteinExistence type="predicted"/>